<dbReference type="EMBL" id="JANKAS010000004">
    <property type="protein sequence ID" value="MCR1898521.1"/>
    <property type="molecule type" value="Genomic_DNA"/>
</dbReference>
<evidence type="ECO:0000313" key="2">
    <source>
        <dbReference type="EMBL" id="MCR1898521.1"/>
    </source>
</evidence>
<dbReference type="AlphaFoldDB" id="A0AAE3HDK2"/>
<reference evidence="2" key="1">
    <citation type="submission" date="2022-07" db="EMBL/GenBank/DDBJ databases">
        <title>Enhanced cultured diversity of the mouse gut microbiota enables custom-made synthetic communities.</title>
        <authorList>
            <person name="Afrizal A."/>
        </authorList>
    </citation>
    <scope>NUCLEOTIDE SEQUENCE</scope>
    <source>
        <strain evidence="2">DSM 28593</strain>
    </source>
</reference>
<evidence type="ECO:0000256" key="1">
    <source>
        <dbReference type="HAMAP-Rule" id="MF_01448"/>
    </source>
</evidence>
<comment type="similarity">
    <text evidence="1">Belongs to the UPF0473 family.</text>
</comment>
<keyword evidence="3" id="KW-1185">Reference proteome</keyword>
<proteinExistence type="inferred from homology"/>
<evidence type="ECO:0000313" key="3">
    <source>
        <dbReference type="Proteomes" id="UP001205748"/>
    </source>
</evidence>
<sequence>MGCNCNGDHDHKHDHDHGECQCHGDHHHEDAEMMYLTLEDGSELECEIVVGFEVDGKDYIVLLPEGEETVFIYGYQETEEGPVLSVIEDDDEFEKVAEVYDAMLDEEFEDELEQE</sequence>
<protein>
    <recommendedName>
        <fullName evidence="1">UPF0473 protein NSA47_05885</fullName>
    </recommendedName>
</protein>
<dbReference type="Pfam" id="PF06949">
    <property type="entry name" value="DUF1292"/>
    <property type="match status" value="1"/>
</dbReference>
<dbReference type="HAMAP" id="MF_01448">
    <property type="entry name" value="UPF0473"/>
    <property type="match status" value="1"/>
</dbReference>
<comment type="caution">
    <text evidence="2">The sequence shown here is derived from an EMBL/GenBank/DDBJ whole genome shotgun (WGS) entry which is preliminary data.</text>
</comment>
<dbReference type="InterPro" id="IPR009711">
    <property type="entry name" value="UPF0473"/>
</dbReference>
<dbReference type="Proteomes" id="UP001205748">
    <property type="component" value="Unassembled WGS sequence"/>
</dbReference>
<dbReference type="RefSeq" id="WP_257529995.1">
    <property type="nucleotide sequence ID" value="NZ_JANKAS010000004.1"/>
</dbReference>
<organism evidence="2 3">
    <name type="scientific">Irregularibacter muris</name>
    <dbReference type="NCBI Taxonomy" id="1796619"/>
    <lineage>
        <taxon>Bacteria</taxon>
        <taxon>Bacillati</taxon>
        <taxon>Bacillota</taxon>
        <taxon>Clostridia</taxon>
        <taxon>Eubacteriales</taxon>
        <taxon>Eubacteriaceae</taxon>
        <taxon>Irregularibacter</taxon>
    </lineage>
</organism>
<accession>A0AAE3HDK2</accession>
<name>A0AAE3HDK2_9FIRM</name>
<gene>
    <name evidence="2" type="ORF">NSA47_05885</name>
</gene>